<protein>
    <recommendedName>
        <fullName evidence="4">Outer membrane protein beta-barrel family protein</fullName>
    </recommendedName>
</protein>
<comment type="caution">
    <text evidence="2">The sequence shown here is derived from an EMBL/GenBank/DDBJ whole genome shotgun (WGS) entry which is preliminary data.</text>
</comment>
<keyword evidence="3" id="KW-1185">Reference proteome</keyword>
<organism evidence="2 3">
    <name type="scientific">Neptunitalea chrysea</name>
    <dbReference type="NCBI Taxonomy" id="1647581"/>
    <lineage>
        <taxon>Bacteria</taxon>
        <taxon>Pseudomonadati</taxon>
        <taxon>Bacteroidota</taxon>
        <taxon>Flavobacteriia</taxon>
        <taxon>Flavobacteriales</taxon>
        <taxon>Flavobacteriaceae</taxon>
        <taxon>Neptunitalea</taxon>
    </lineage>
</organism>
<dbReference type="Proteomes" id="UP001143545">
    <property type="component" value="Unassembled WGS sequence"/>
</dbReference>
<evidence type="ECO:0000313" key="2">
    <source>
        <dbReference type="EMBL" id="GLB54108.1"/>
    </source>
</evidence>
<gene>
    <name evidence="2" type="ORF">NBRC110019_31490</name>
</gene>
<feature type="signal peptide" evidence="1">
    <location>
        <begin position="1"/>
        <end position="19"/>
    </location>
</feature>
<evidence type="ECO:0000256" key="1">
    <source>
        <dbReference type="SAM" id="SignalP"/>
    </source>
</evidence>
<sequence>MMKQLLLICVCIFACTLQAQEIPSNYKSKKAKVIQKIVLDTVPINNTYLEVLDVQNQPIDSTLYSIDFANATLTFSPEATILLDSVQINYLNYPEFLTRSYSAVDPAVIVGSNARMDQLYALQQVKKEDVNLFDGLNTSGSISRGITIGNNQNAVLNSQLDLQISGKLANDITLRASIRDDNIPIQSTGYSQRVREFDQIFVEIESKNWGIRAGDINLQNSDTYFMNYTKKVQGLLLSANLSPNSDSKTEVFASGAVVRGIYTSVNFTGQEGNQGPYNLSGSSSDVYVIIVSGSERVYVNGILLERGENNDYIIDYSTGEVIFTSKYPITSDMRIKIEYQYTDYNYTRYVSYNGIKHTSDKLDLGVYLYSENDAKNQPVQENLSEEQIAILQAAGDDTDLMTAPSASETTYDENQVQYTTQVVDGEIVYVYSSDENNTLFSVTFTYVGTNEGDYVLSTTLATGKVYEYVAPVNGVPQGSYAPITTLNAPTKLQVAVINGAYRPTEKTAVTFEGAVSYDDENLFSDIDDGNNTGFAGKMNIQQTILNTNGTLDAFANIDYIQDNFQSIERIYNIEFNRDWNIETTPKSNQNLMTAGLSYQHPQTGSASYQFEYLDFKNYSYGGRHVAKANLKLNKLAITTNSSYLQNNGTETSSTFARSYTTAAYGFAKNWVGVKLNYENNQQTDVTTNELTNLSQRYKEYQVYTGIGDSLNIFGEVGYKYRINDSIRSNRLTHYNTSHTYYINSQLIKNKTTNLAAYLSYRNFKYEYDNDADENSLNSRIQYSQQLWKGFVQMGTVYETNAGTVAQQEFSYVEVEAGQGTYTWNDYNENGIQEIDEFEVAQFQDQATYVRVFLPNQTYINSHQTKLSETLTINPGIWEATEHSFGKWVRRLYNQTSLLIDRKTKREGNKFNLNPLGANNGDDVLALNQSFQNTLFYNRGKQHYTTSYTFLNTKSKSLLAVGAQESTIQSHQTQFAHQINTFWLVNFTGKNTVTTSASENYESRNYEIDSYSVSPTVSYFLSVNSKLDFTYQYQHKQNQMGDFDNLEQHNLGFSFNYSNAQKISLNGKVDFYQNTFDGNAYSAVGYQILEGLQEGKNFTWTLIAQKQLTKFLDLNLSYYGRKSESSKTIHTGSVQLKAYF</sequence>
<proteinExistence type="predicted"/>
<dbReference type="RefSeq" id="WP_309297655.1">
    <property type="nucleotide sequence ID" value="NZ_BRVP01000035.1"/>
</dbReference>
<evidence type="ECO:0008006" key="4">
    <source>
        <dbReference type="Google" id="ProtNLM"/>
    </source>
</evidence>
<keyword evidence="1" id="KW-0732">Signal</keyword>
<accession>A0A9W6B7M4</accession>
<feature type="chain" id="PRO_5040870452" description="Outer membrane protein beta-barrel family protein" evidence="1">
    <location>
        <begin position="20"/>
        <end position="1139"/>
    </location>
</feature>
<dbReference type="EMBL" id="BRVP01000035">
    <property type="protein sequence ID" value="GLB54108.1"/>
    <property type="molecule type" value="Genomic_DNA"/>
</dbReference>
<dbReference type="AlphaFoldDB" id="A0A9W6B7M4"/>
<evidence type="ECO:0000313" key="3">
    <source>
        <dbReference type="Proteomes" id="UP001143545"/>
    </source>
</evidence>
<reference evidence="2" key="1">
    <citation type="submission" date="2022-07" db="EMBL/GenBank/DDBJ databases">
        <title>Taxonomy of Novel Oxalotrophic and Methylotrophic Bacteria.</title>
        <authorList>
            <person name="Sahin N."/>
            <person name="Tani A."/>
        </authorList>
    </citation>
    <scope>NUCLEOTIDE SEQUENCE</scope>
    <source>
        <strain evidence="2">AM327</strain>
    </source>
</reference>
<name>A0A9W6B7M4_9FLAO</name>